<evidence type="ECO:0000313" key="2">
    <source>
        <dbReference type="Proteomes" id="UP000430508"/>
    </source>
</evidence>
<dbReference type="Proteomes" id="UP000430508">
    <property type="component" value="Chromosome"/>
</dbReference>
<dbReference type="EMBL" id="CP046996">
    <property type="protein sequence ID" value="QGZ99777.1"/>
    <property type="molecule type" value="Genomic_DNA"/>
</dbReference>
<name>A0A857DGM7_9FIRM</name>
<dbReference type="PROSITE" id="PS51257">
    <property type="entry name" value="PROKAR_LIPOPROTEIN"/>
    <property type="match status" value="1"/>
</dbReference>
<dbReference type="RefSeq" id="WP_025205230.1">
    <property type="nucleotide sequence ID" value="NZ_CP046996.1"/>
</dbReference>
<accession>A0A857DGM7</accession>
<evidence type="ECO:0000313" key="1">
    <source>
        <dbReference type="EMBL" id="QGZ99777.1"/>
    </source>
</evidence>
<organism evidence="1 2">
    <name type="scientific">Dehalobacter restrictus</name>
    <dbReference type="NCBI Taxonomy" id="55583"/>
    <lineage>
        <taxon>Bacteria</taxon>
        <taxon>Bacillati</taxon>
        <taxon>Bacillota</taxon>
        <taxon>Clostridia</taxon>
        <taxon>Eubacteriales</taxon>
        <taxon>Desulfitobacteriaceae</taxon>
        <taxon>Dehalobacter</taxon>
    </lineage>
</organism>
<reference evidence="1 2" key="1">
    <citation type="submission" date="2019-12" db="EMBL/GenBank/DDBJ databases">
        <title>Sequence classification of anaerobic respiratory reductive dehalogenases: First we see many, then we see few.</title>
        <authorList>
            <person name="Molenda O."/>
            <person name="Puentes Jacome L.A."/>
            <person name="Cao X."/>
            <person name="Nesbo C.L."/>
            <person name="Tang S."/>
            <person name="Morson N."/>
            <person name="Patron J."/>
            <person name="Lomheim L."/>
            <person name="Wishart D.S."/>
            <person name="Edwards E.A."/>
        </authorList>
    </citation>
    <scope>NUCLEOTIDE SEQUENCE [LARGE SCALE GENOMIC DNA]</scope>
    <source>
        <strain evidence="1 2">12DCA</strain>
    </source>
</reference>
<protein>
    <submittedName>
        <fullName evidence="1">DUF4412 domain-containing protein</fullName>
    </submittedName>
</protein>
<proteinExistence type="predicted"/>
<sequence length="230" mass="24979">MKITDKKLLTITVLLLISTLILSACSFKNNSSAPSAAVSSAGTNNTSDQEVVSNLIMKGTGLREISYHLVTTNAGVSSESNVWFKDTKMKTDTITNGQRTVSIFDLEKGEIVSYRPGQIVAAKVNINEYKGNDNITPMDYSLALDTDENADVSYQIIGTQTLNGLECKIISVTSGQGNYKDWLSTKYGIVIKFELVQDGQTNTSEYTDIKVGAGSIPEGTFDLPKEILIQ</sequence>
<gene>
    <name evidence="1" type="ORF">GQ588_03500</name>
</gene>
<dbReference type="AlphaFoldDB" id="A0A857DGM7"/>